<proteinExistence type="predicted"/>
<keyword evidence="4" id="KW-0812">Transmembrane</keyword>
<evidence type="ECO:0000256" key="1">
    <source>
        <dbReference type="ARBA" id="ARBA00022723"/>
    </source>
</evidence>
<protein>
    <recommendedName>
        <fullName evidence="5">EfeO-type cupredoxin-like domain-containing protein</fullName>
    </recommendedName>
</protein>
<evidence type="ECO:0000259" key="5">
    <source>
        <dbReference type="Pfam" id="PF13473"/>
    </source>
</evidence>
<dbReference type="InterPro" id="IPR008972">
    <property type="entry name" value="Cupredoxin"/>
</dbReference>
<sequence>MEESKETQENNQLPKEEEQKAEKSKSNPMLFIGIAVAAVVVIGGFLLTRSQKDTIQESIQGTETEVQLPEESSERTDEQTVEESSGVEDEELNIIEVEGGAYYFKPNEIRVKKGETVRIVFTNAGGSHDIVIDELNVKTKLTKTGEKAEVEFTANEAGEYEFYCSVMNHRALGMGGTLIVE</sequence>
<dbReference type="Proteomes" id="UP000179013">
    <property type="component" value="Unassembled WGS sequence"/>
</dbReference>
<name>A0A1F7XE35_9BACT</name>
<feature type="transmembrane region" description="Helical" evidence="4">
    <location>
        <begin position="29"/>
        <end position="48"/>
    </location>
</feature>
<keyword evidence="2" id="KW-0186">Copper</keyword>
<dbReference type="PANTHER" id="PTHR38439:SF3">
    <property type="entry name" value="COPPER-RESISTANT CUPROPROTEIN COPI"/>
    <property type="match status" value="1"/>
</dbReference>
<dbReference type="EMBL" id="MGFU01000029">
    <property type="protein sequence ID" value="OGM12585.1"/>
    <property type="molecule type" value="Genomic_DNA"/>
</dbReference>
<dbReference type="SUPFAM" id="SSF49503">
    <property type="entry name" value="Cupredoxins"/>
    <property type="match status" value="1"/>
</dbReference>
<feature type="region of interest" description="Disordered" evidence="3">
    <location>
        <begin position="57"/>
        <end position="87"/>
    </location>
</feature>
<evidence type="ECO:0000256" key="2">
    <source>
        <dbReference type="ARBA" id="ARBA00023008"/>
    </source>
</evidence>
<dbReference type="GO" id="GO:0046872">
    <property type="term" value="F:metal ion binding"/>
    <property type="evidence" value="ECO:0007669"/>
    <property type="project" value="UniProtKB-KW"/>
</dbReference>
<dbReference type="InterPro" id="IPR050845">
    <property type="entry name" value="Cu-binding_ET"/>
</dbReference>
<reference evidence="6 7" key="1">
    <citation type="journal article" date="2016" name="Nat. Commun.">
        <title>Thousands of microbial genomes shed light on interconnected biogeochemical processes in an aquifer system.</title>
        <authorList>
            <person name="Anantharaman K."/>
            <person name="Brown C.T."/>
            <person name="Hug L.A."/>
            <person name="Sharon I."/>
            <person name="Castelle C.J."/>
            <person name="Probst A.J."/>
            <person name="Thomas B.C."/>
            <person name="Singh A."/>
            <person name="Wilkins M.J."/>
            <person name="Karaoz U."/>
            <person name="Brodie E.L."/>
            <person name="Williams K.H."/>
            <person name="Hubbard S.S."/>
            <person name="Banfield J.F."/>
        </authorList>
    </citation>
    <scope>NUCLEOTIDE SEQUENCE [LARGE SCALE GENOMIC DNA]</scope>
</reference>
<dbReference type="Pfam" id="PF13473">
    <property type="entry name" value="Cupredoxin_1"/>
    <property type="match status" value="1"/>
</dbReference>
<keyword evidence="4" id="KW-1133">Transmembrane helix</keyword>
<feature type="region of interest" description="Disordered" evidence="3">
    <location>
        <begin position="1"/>
        <end position="25"/>
    </location>
</feature>
<evidence type="ECO:0000256" key="4">
    <source>
        <dbReference type="SAM" id="Phobius"/>
    </source>
</evidence>
<gene>
    <name evidence="6" type="ORF">A2V80_00020</name>
</gene>
<keyword evidence="1" id="KW-0479">Metal-binding</keyword>
<feature type="domain" description="EfeO-type cupredoxin-like" evidence="5">
    <location>
        <begin position="91"/>
        <end position="180"/>
    </location>
</feature>
<dbReference type="Gene3D" id="2.60.40.420">
    <property type="entry name" value="Cupredoxins - blue copper proteins"/>
    <property type="match status" value="1"/>
</dbReference>
<dbReference type="PANTHER" id="PTHR38439">
    <property type="entry name" value="AURACYANIN-B"/>
    <property type="match status" value="1"/>
</dbReference>
<evidence type="ECO:0000313" key="6">
    <source>
        <dbReference type="EMBL" id="OGM12585.1"/>
    </source>
</evidence>
<accession>A0A1F7XE35</accession>
<comment type="caution">
    <text evidence="6">The sequence shown here is derived from an EMBL/GenBank/DDBJ whole genome shotgun (WGS) entry which is preliminary data.</text>
</comment>
<keyword evidence="4" id="KW-0472">Membrane</keyword>
<organism evidence="6 7">
    <name type="scientific">Candidatus Woesebacteria bacterium RBG_16_39_8b</name>
    <dbReference type="NCBI Taxonomy" id="1802482"/>
    <lineage>
        <taxon>Bacteria</taxon>
        <taxon>Candidatus Woeseibacteriota</taxon>
    </lineage>
</organism>
<evidence type="ECO:0000313" key="7">
    <source>
        <dbReference type="Proteomes" id="UP000179013"/>
    </source>
</evidence>
<evidence type="ECO:0000256" key="3">
    <source>
        <dbReference type="SAM" id="MobiDB-lite"/>
    </source>
</evidence>
<dbReference type="AlphaFoldDB" id="A0A1F7XE35"/>
<dbReference type="InterPro" id="IPR028096">
    <property type="entry name" value="EfeO_Cupredoxin"/>
</dbReference>